<dbReference type="GO" id="GO:0000981">
    <property type="term" value="F:DNA-binding transcription factor activity, RNA polymerase II-specific"/>
    <property type="evidence" value="ECO:0007669"/>
    <property type="project" value="TreeGrafter"/>
</dbReference>
<feature type="region of interest" description="Disordered" evidence="3">
    <location>
        <begin position="176"/>
        <end position="219"/>
    </location>
</feature>
<protein>
    <submittedName>
        <fullName evidence="4">Uncharacterized protein</fullName>
    </submittedName>
</protein>
<evidence type="ECO:0000256" key="3">
    <source>
        <dbReference type="SAM" id="MobiDB-lite"/>
    </source>
</evidence>
<feature type="compositionally biased region" description="Low complexity" evidence="3">
    <location>
        <begin position="23"/>
        <end position="35"/>
    </location>
</feature>
<feature type="compositionally biased region" description="Acidic residues" evidence="3">
    <location>
        <begin position="1"/>
        <end position="14"/>
    </location>
</feature>
<organism evidence="4 5">
    <name type="scientific">Cryptotermes secundus</name>
    <dbReference type="NCBI Taxonomy" id="105785"/>
    <lineage>
        <taxon>Eukaryota</taxon>
        <taxon>Metazoa</taxon>
        <taxon>Ecdysozoa</taxon>
        <taxon>Arthropoda</taxon>
        <taxon>Hexapoda</taxon>
        <taxon>Insecta</taxon>
        <taxon>Pterygota</taxon>
        <taxon>Neoptera</taxon>
        <taxon>Polyneoptera</taxon>
        <taxon>Dictyoptera</taxon>
        <taxon>Blattodea</taxon>
        <taxon>Blattoidea</taxon>
        <taxon>Termitoidae</taxon>
        <taxon>Kalotermitidae</taxon>
        <taxon>Cryptotermitinae</taxon>
        <taxon>Cryptotermes</taxon>
    </lineage>
</organism>
<feature type="region of interest" description="Disordered" evidence="3">
    <location>
        <begin position="1"/>
        <end position="35"/>
    </location>
</feature>
<name>A0A2J7PIV3_9NEOP</name>
<evidence type="ECO:0000313" key="5">
    <source>
        <dbReference type="Proteomes" id="UP000235965"/>
    </source>
</evidence>
<reference evidence="4 5" key="1">
    <citation type="submission" date="2017-12" db="EMBL/GenBank/DDBJ databases">
        <title>Hemimetabolous genomes reveal molecular basis of termite eusociality.</title>
        <authorList>
            <person name="Harrison M.C."/>
            <person name="Jongepier E."/>
            <person name="Robertson H.M."/>
            <person name="Arning N."/>
            <person name="Bitard-Feildel T."/>
            <person name="Chao H."/>
            <person name="Childers C.P."/>
            <person name="Dinh H."/>
            <person name="Doddapaneni H."/>
            <person name="Dugan S."/>
            <person name="Gowin J."/>
            <person name="Greiner C."/>
            <person name="Han Y."/>
            <person name="Hu H."/>
            <person name="Hughes D.S.T."/>
            <person name="Huylmans A.-K."/>
            <person name="Kemena C."/>
            <person name="Kremer L.P.M."/>
            <person name="Lee S.L."/>
            <person name="Lopez-Ezquerra A."/>
            <person name="Mallet L."/>
            <person name="Monroy-Kuhn J.M."/>
            <person name="Moser A."/>
            <person name="Murali S.C."/>
            <person name="Muzny D.M."/>
            <person name="Otani S."/>
            <person name="Piulachs M.-D."/>
            <person name="Poelchau M."/>
            <person name="Qu J."/>
            <person name="Schaub F."/>
            <person name="Wada-Katsumata A."/>
            <person name="Worley K.C."/>
            <person name="Xie Q."/>
            <person name="Ylla G."/>
            <person name="Poulsen M."/>
            <person name="Gibbs R.A."/>
            <person name="Schal C."/>
            <person name="Richards S."/>
            <person name="Belles X."/>
            <person name="Korb J."/>
            <person name="Bornberg-Bauer E."/>
        </authorList>
    </citation>
    <scope>NUCLEOTIDE SEQUENCE [LARGE SCALE GENOMIC DNA]</scope>
    <source>
        <tissue evidence="4">Whole body</tissue>
    </source>
</reference>
<dbReference type="PANTHER" id="PTHR24341">
    <property type="entry name" value="HOMEOBOX PROTEIN ENGRAILED"/>
    <property type="match status" value="1"/>
</dbReference>
<dbReference type="GO" id="GO:0000978">
    <property type="term" value="F:RNA polymerase II cis-regulatory region sequence-specific DNA binding"/>
    <property type="evidence" value="ECO:0007669"/>
    <property type="project" value="TreeGrafter"/>
</dbReference>
<dbReference type="STRING" id="105785.A0A2J7PIV3"/>
<accession>A0A2J7PIV3</accession>
<comment type="subcellular location">
    <subcellularLocation>
        <location evidence="1">Nucleus</location>
    </subcellularLocation>
</comment>
<sequence>MGAGLEDDDSDDDASDAKTDIGSTSQSSDSCSRSSVSRCSLMTDGYSTSSSITSPVPPTINAAKFIPSSPEDLLHSHPSLSTHHLRHSNNTFRRQTCRSQQLNHSSSVATRPNNNVNNVSNNVSMRALKFSIDNILKPDFGRQTAPIYNIPIPKKGSSGGTLLSVRSSNGAGIQDISTAKISNSKRNGVANSSHGKHGASVDKVGSKHRSNGGALPMDLSKVVSPLSSSADGRESSLASEGTVSAVSSPAAAGSATGTLAGSSQLLWPAWVYCTRYSDRPSSGK</sequence>
<comment type="caution">
    <text evidence="4">The sequence shown here is derived from an EMBL/GenBank/DDBJ whole genome shotgun (WGS) entry which is preliminary data.</text>
</comment>
<keyword evidence="2" id="KW-0539">Nucleus</keyword>
<gene>
    <name evidence="4" type="ORF">B7P43_G14913</name>
</gene>
<dbReference type="EMBL" id="NEVH01024966">
    <property type="protein sequence ID" value="PNF16243.1"/>
    <property type="molecule type" value="Genomic_DNA"/>
</dbReference>
<proteinExistence type="predicted"/>
<keyword evidence="5" id="KW-1185">Reference proteome</keyword>
<dbReference type="PANTHER" id="PTHR24341:SF6">
    <property type="entry name" value="HOMEOBOX PROTEIN INVECTED"/>
    <property type="match status" value="1"/>
</dbReference>
<dbReference type="OrthoDB" id="8195810at2759"/>
<dbReference type="InterPro" id="IPR050720">
    <property type="entry name" value="Engrailed_Homeobox_TFs"/>
</dbReference>
<dbReference type="InParanoid" id="A0A2J7PIV3"/>
<evidence type="ECO:0000256" key="2">
    <source>
        <dbReference type="ARBA" id="ARBA00023242"/>
    </source>
</evidence>
<dbReference type="GO" id="GO:0030182">
    <property type="term" value="P:neuron differentiation"/>
    <property type="evidence" value="ECO:0007669"/>
    <property type="project" value="TreeGrafter"/>
</dbReference>
<evidence type="ECO:0000313" key="4">
    <source>
        <dbReference type="EMBL" id="PNF16243.1"/>
    </source>
</evidence>
<evidence type="ECO:0000256" key="1">
    <source>
        <dbReference type="ARBA" id="ARBA00004123"/>
    </source>
</evidence>
<dbReference type="Proteomes" id="UP000235965">
    <property type="component" value="Unassembled WGS sequence"/>
</dbReference>
<feature type="compositionally biased region" description="Polar residues" evidence="3">
    <location>
        <begin position="176"/>
        <end position="193"/>
    </location>
</feature>
<dbReference type="AlphaFoldDB" id="A0A2J7PIV3"/>
<dbReference type="GO" id="GO:0005634">
    <property type="term" value="C:nucleus"/>
    <property type="evidence" value="ECO:0007669"/>
    <property type="project" value="UniProtKB-SubCell"/>
</dbReference>